<organism evidence="4 5">
    <name type="scientific">Saccharopolyspora hirsuta</name>
    <dbReference type="NCBI Taxonomy" id="1837"/>
    <lineage>
        <taxon>Bacteria</taxon>
        <taxon>Bacillati</taxon>
        <taxon>Actinomycetota</taxon>
        <taxon>Actinomycetes</taxon>
        <taxon>Pseudonocardiales</taxon>
        <taxon>Pseudonocardiaceae</taxon>
        <taxon>Saccharopolyspora</taxon>
    </lineage>
</organism>
<dbReference type="PANTHER" id="PTHR11487:SF0">
    <property type="entry name" value="S-ACYL FATTY ACID SYNTHASE THIOESTERASE, MEDIUM CHAIN"/>
    <property type="match status" value="1"/>
</dbReference>
<dbReference type="PANTHER" id="PTHR11487">
    <property type="entry name" value="THIOESTERASE"/>
    <property type="match status" value="1"/>
</dbReference>
<dbReference type="SMR" id="A0A5M7BMT9"/>
<dbReference type="AlphaFoldDB" id="A0A5M7BMT9"/>
<dbReference type="EMBL" id="VWPH01000010">
    <property type="protein sequence ID" value="KAA5830633.1"/>
    <property type="molecule type" value="Genomic_DNA"/>
</dbReference>
<dbReference type="InterPro" id="IPR029058">
    <property type="entry name" value="AB_hydrolase_fold"/>
</dbReference>
<dbReference type="InterPro" id="IPR012223">
    <property type="entry name" value="TEII"/>
</dbReference>
<evidence type="ECO:0000256" key="2">
    <source>
        <dbReference type="ARBA" id="ARBA00022801"/>
    </source>
</evidence>
<protein>
    <submittedName>
        <fullName evidence="4">Thioesterase</fullName>
    </submittedName>
</protein>
<dbReference type="OrthoDB" id="4169718at2"/>
<comment type="similarity">
    <text evidence="1">Belongs to the thioesterase family.</text>
</comment>
<dbReference type="CDD" id="cd00741">
    <property type="entry name" value="Lipase"/>
    <property type="match status" value="1"/>
</dbReference>
<feature type="domain" description="Thioesterase TesA-like" evidence="3">
    <location>
        <begin position="7"/>
        <end position="223"/>
    </location>
</feature>
<dbReference type="SUPFAM" id="SSF53474">
    <property type="entry name" value="alpha/beta-Hydrolases"/>
    <property type="match status" value="1"/>
</dbReference>
<comment type="caution">
    <text evidence="4">The sequence shown here is derived from an EMBL/GenBank/DDBJ whole genome shotgun (WGS) entry which is preliminary data.</text>
</comment>
<dbReference type="Pfam" id="PF00975">
    <property type="entry name" value="Thioesterase"/>
    <property type="match status" value="1"/>
</dbReference>
<evidence type="ECO:0000259" key="3">
    <source>
        <dbReference type="SMART" id="SM00824"/>
    </source>
</evidence>
<evidence type="ECO:0000313" key="5">
    <source>
        <dbReference type="Proteomes" id="UP000323946"/>
    </source>
</evidence>
<dbReference type="GO" id="GO:0008610">
    <property type="term" value="P:lipid biosynthetic process"/>
    <property type="evidence" value="ECO:0007669"/>
    <property type="project" value="TreeGrafter"/>
</dbReference>
<evidence type="ECO:0000313" key="4">
    <source>
        <dbReference type="EMBL" id="KAA5830633.1"/>
    </source>
</evidence>
<dbReference type="SMART" id="SM00824">
    <property type="entry name" value="PKS_TE"/>
    <property type="match status" value="1"/>
</dbReference>
<dbReference type="Gene3D" id="3.40.50.1820">
    <property type="entry name" value="alpha/beta hydrolase"/>
    <property type="match status" value="1"/>
</dbReference>
<dbReference type="InterPro" id="IPR020802">
    <property type="entry name" value="TesA-like"/>
</dbReference>
<evidence type="ECO:0000256" key="1">
    <source>
        <dbReference type="ARBA" id="ARBA00007169"/>
    </source>
</evidence>
<accession>A0A5M7BMT9</accession>
<dbReference type="RefSeq" id="WP_150068732.1">
    <property type="nucleotide sequence ID" value="NZ_VWPH01000010.1"/>
</dbReference>
<name>A0A5M7BMT9_SACHI</name>
<gene>
    <name evidence="4" type="ORF">F1721_22535</name>
</gene>
<keyword evidence="5" id="KW-1185">Reference proteome</keyword>
<proteinExistence type="inferred from homology"/>
<dbReference type="Proteomes" id="UP000323946">
    <property type="component" value="Unassembled WGS sequence"/>
</dbReference>
<keyword evidence="2" id="KW-0378">Hydrolase</keyword>
<reference evidence="4 5" key="1">
    <citation type="submission" date="2019-09" db="EMBL/GenBank/DDBJ databases">
        <title>Draft genome sequence of the thermophilic Saccharopolyspora hirsuta VKM Ac-666T.</title>
        <authorList>
            <person name="Lobastova T.G."/>
            <person name="Fokina V."/>
            <person name="Bragin E.Y."/>
            <person name="Shtratnikova V.Y."/>
            <person name="Starodumova I.P."/>
            <person name="Tarlachkov S.V."/>
            <person name="Donova M.V."/>
        </authorList>
    </citation>
    <scope>NUCLEOTIDE SEQUENCE [LARGE SCALE GENOMIC DNA]</scope>
    <source>
        <strain evidence="4 5">VKM Ac-666</strain>
    </source>
</reference>
<dbReference type="GO" id="GO:0016787">
    <property type="term" value="F:hydrolase activity"/>
    <property type="evidence" value="ECO:0007669"/>
    <property type="project" value="UniProtKB-KW"/>
</dbReference>
<sequence>MSRTTVLCLPFAGAGAAHFRPWEDRAGTDLQIAPLQLPGRERRIGEPAFRDVAQAVEALLPEALERAGSEPVVLFGHSLGAVLAFELAQRLATAPGTSLQRLFVSGSPGPWTKRSRRATGLPDDEFLARVQEFAGYDHAALRFPEMRELILPTLRADVEMHENYEPSAQAPLPAPITSLRGRDDELVDTERAGEWSKATAREFDLVELPGGHMYLTDSVDRLLDLIRNAVRG</sequence>
<dbReference type="InterPro" id="IPR001031">
    <property type="entry name" value="Thioesterase"/>
</dbReference>